<dbReference type="OrthoDB" id="1110910at2759"/>
<dbReference type="AlphaFoldDB" id="A0A6D2KVH3"/>
<dbReference type="PANTHER" id="PTHR33116:SF76">
    <property type="entry name" value="DUF4283 DOMAIN-CONTAINING PROTEIN"/>
    <property type="match status" value="1"/>
</dbReference>
<dbReference type="InterPro" id="IPR043502">
    <property type="entry name" value="DNA/RNA_pol_sf"/>
</dbReference>
<proteinExistence type="predicted"/>
<feature type="domain" description="Reverse transcriptase" evidence="1">
    <location>
        <begin position="76"/>
        <end position="354"/>
    </location>
</feature>
<sequence length="802" mass="90771">MPASPATHDQLQDLMPFRFNEAQKGELTKAVTPEEIKTTLFAMPLNKSPGPDGFSVEFFRASWDVVGPDVIAAVQEFFRNGRLLKDLNNTAVALIPKVPEACRLGDYRPISCCNLIYKLISKIIANRMKPVLLKYIRPNQAAFIRGRSLGENVLLSTELIRNYEKSSCARSCMLKVDIRKAFDTVCWDFVLKMLNAHDFPPLFISWIRQCISTPRFSISVNGELAGFFPGKKGLRQCDSISPYLFIMVMEALSGLLDVAVEQRKIRLHPQCHDPKITHLLFADDLLIFSDGSRHSLTGIKEVMESFRGLCGLEMNPAKSEIFFGGYFDIEVAVLSGLVGFKVGSFPTRYLGLPLNPRRITLATLQPFIEKVTSKLQSWTSKTLSFAGKIRLVSSGIYGMVNFWSYVFSLPKMFYAKIDSLCAAFLWNNNTNSARGARVAWKDICRPKMEGGLGIRLLEDFEKVFRLKQIWNLYTNAGSLWVAWVNKYIFGRKGFWLTADSPCFSRAIRSMLQLKPILPEFLRCDLRNGETSSFWYDSWTDLGSLIDYMGSNGPRQLRIPKGAKVSRAVKDGSWSLPHTRSEEAQNLLIQLTTLSPPKKEDGPDSFLWVDPSGQFANDFSSKATWEKIRDSAPLVPWHGVIWFKQEIPRCSFISWLVMKKRLPTRDRLRAWGLGIPPECVLCSTGIESHDHLFFECDFSLTLWNSFTGQFQFSQPLTSDSVAMCIGNDPDLSRSSKGVVIRLLFQVVMYLVWKERNQRIFTPTSSSPTAVCAQVDRLIRDRLLSFPATATSSPSLLEVYFSLL</sequence>
<dbReference type="SUPFAM" id="SSF56672">
    <property type="entry name" value="DNA/RNA polymerases"/>
    <property type="match status" value="1"/>
</dbReference>
<dbReference type="Pfam" id="PF13966">
    <property type="entry name" value="zf-RVT"/>
    <property type="match status" value="1"/>
</dbReference>
<dbReference type="EMBL" id="CACVBM020001518">
    <property type="protein sequence ID" value="CAA7053093.1"/>
    <property type="molecule type" value="Genomic_DNA"/>
</dbReference>
<dbReference type="PROSITE" id="PS50878">
    <property type="entry name" value="RT_POL"/>
    <property type="match status" value="1"/>
</dbReference>
<dbReference type="CDD" id="cd01650">
    <property type="entry name" value="RT_nLTR_like"/>
    <property type="match status" value="1"/>
</dbReference>
<evidence type="ECO:0000313" key="3">
    <source>
        <dbReference type="Proteomes" id="UP000467841"/>
    </source>
</evidence>
<reference evidence="2" key="1">
    <citation type="submission" date="2020-01" db="EMBL/GenBank/DDBJ databases">
        <authorList>
            <person name="Mishra B."/>
        </authorList>
    </citation>
    <scope>NUCLEOTIDE SEQUENCE [LARGE SCALE GENOMIC DNA]</scope>
</reference>
<dbReference type="Pfam" id="PF00078">
    <property type="entry name" value="RVT_1"/>
    <property type="match status" value="1"/>
</dbReference>
<dbReference type="InterPro" id="IPR026960">
    <property type="entry name" value="RVT-Znf"/>
</dbReference>
<dbReference type="Proteomes" id="UP000467841">
    <property type="component" value="Unassembled WGS sequence"/>
</dbReference>
<keyword evidence="3" id="KW-1185">Reference proteome</keyword>
<evidence type="ECO:0000313" key="2">
    <source>
        <dbReference type="EMBL" id="CAA7053093.1"/>
    </source>
</evidence>
<name>A0A6D2KVH3_9BRAS</name>
<protein>
    <recommendedName>
        <fullName evidence="1">Reverse transcriptase domain-containing protein</fullName>
    </recommendedName>
</protein>
<organism evidence="2 3">
    <name type="scientific">Microthlaspi erraticum</name>
    <dbReference type="NCBI Taxonomy" id="1685480"/>
    <lineage>
        <taxon>Eukaryota</taxon>
        <taxon>Viridiplantae</taxon>
        <taxon>Streptophyta</taxon>
        <taxon>Embryophyta</taxon>
        <taxon>Tracheophyta</taxon>
        <taxon>Spermatophyta</taxon>
        <taxon>Magnoliopsida</taxon>
        <taxon>eudicotyledons</taxon>
        <taxon>Gunneridae</taxon>
        <taxon>Pentapetalae</taxon>
        <taxon>rosids</taxon>
        <taxon>malvids</taxon>
        <taxon>Brassicales</taxon>
        <taxon>Brassicaceae</taxon>
        <taxon>Coluteocarpeae</taxon>
        <taxon>Microthlaspi</taxon>
    </lineage>
</organism>
<comment type="caution">
    <text evidence="2">The sequence shown here is derived from an EMBL/GenBank/DDBJ whole genome shotgun (WGS) entry which is preliminary data.</text>
</comment>
<accession>A0A6D2KVH3</accession>
<gene>
    <name evidence="2" type="ORF">MERR_LOCUS40328</name>
</gene>
<dbReference type="PANTHER" id="PTHR33116">
    <property type="entry name" value="REVERSE TRANSCRIPTASE ZINC-BINDING DOMAIN-CONTAINING PROTEIN-RELATED-RELATED"/>
    <property type="match status" value="1"/>
</dbReference>
<evidence type="ECO:0000259" key="1">
    <source>
        <dbReference type="PROSITE" id="PS50878"/>
    </source>
</evidence>
<dbReference type="InterPro" id="IPR000477">
    <property type="entry name" value="RT_dom"/>
</dbReference>